<dbReference type="AlphaFoldDB" id="M5RYX3"/>
<name>M5RYX3_9BACT</name>
<dbReference type="STRING" id="1263868.RESH_05046"/>
<evidence type="ECO:0000313" key="3">
    <source>
        <dbReference type="Proteomes" id="UP000011996"/>
    </source>
</evidence>
<dbReference type="EMBL" id="ANOF01000157">
    <property type="protein sequence ID" value="EMI24401.1"/>
    <property type="molecule type" value="Genomic_DNA"/>
</dbReference>
<evidence type="ECO:0000256" key="1">
    <source>
        <dbReference type="SAM" id="MobiDB-lite"/>
    </source>
</evidence>
<dbReference type="PATRIC" id="fig|1263868.3.peg.5486"/>
<reference evidence="2 3" key="1">
    <citation type="journal article" date="2013" name="Mar. Genomics">
        <title>Expression of sulfatases in Rhodopirellula baltica and the diversity of sulfatases in the genus Rhodopirellula.</title>
        <authorList>
            <person name="Wegner C.E."/>
            <person name="Richter-Heitmann T."/>
            <person name="Klindworth A."/>
            <person name="Klockow C."/>
            <person name="Richter M."/>
            <person name="Achstetter T."/>
            <person name="Glockner F.O."/>
            <person name="Harder J."/>
        </authorList>
    </citation>
    <scope>NUCLEOTIDE SEQUENCE [LARGE SCALE GENOMIC DNA]</scope>
    <source>
        <strain evidence="2 3">SH398</strain>
    </source>
</reference>
<feature type="region of interest" description="Disordered" evidence="1">
    <location>
        <begin position="72"/>
        <end position="105"/>
    </location>
</feature>
<accession>M5RYX3</accession>
<comment type="caution">
    <text evidence="2">The sequence shown here is derived from an EMBL/GenBank/DDBJ whole genome shotgun (WGS) entry which is preliminary data.</text>
</comment>
<gene>
    <name evidence="2" type="ORF">RESH_05046</name>
</gene>
<dbReference type="RefSeq" id="WP_008670766.1">
    <property type="nucleotide sequence ID" value="NZ_ANOF01000157.1"/>
</dbReference>
<dbReference type="Proteomes" id="UP000011996">
    <property type="component" value="Unassembled WGS sequence"/>
</dbReference>
<feature type="compositionally biased region" description="Polar residues" evidence="1">
    <location>
        <begin position="74"/>
        <end position="86"/>
    </location>
</feature>
<sequence>MSFASEDLIDGYLDESLSQEQFQQLNQWIKSDPLRAQRFASAMLLHDRLRNAFTTNEFSTNEFSTNEFMAEDSMTGQSTAGQSTVNDPGPEQADERPNVVTPTSHSRNVWGRSAIALATTACLVLISVALLWNGLGTTSASAAVMELNRIIAANRQSLDRTFLMSVEESAAQKDLRHDSPEYRRPPKPSLNNAILEVRGSDQFVLKREVEPGVFFVTGSNGTTSWAVRPDGPVRLSNDLTRFNRDLPGHERSLPINNIENGLDALHTAYELKLLPVEGQTNEVHEQDVEANTATSRRMVAIKKRGFLGPERVEILYTASSGQIREMRFVDMPYGRNIVTLKMTLMEEQTFAADHFDHESHHDPTRIVEFE</sequence>
<proteinExistence type="predicted"/>
<protein>
    <submittedName>
        <fullName evidence="2">Uncharacterized protein</fullName>
    </submittedName>
</protein>
<organism evidence="2 3">
    <name type="scientific">Rhodopirellula europaea SH398</name>
    <dbReference type="NCBI Taxonomy" id="1263868"/>
    <lineage>
        <taxon>Bacteria</taxon>
        <taxon>Pseudomonadati</taxon>
        <taxon>Planctomycetota</taxon>
        <taxon>Planctomycetia</taxon>
        <taxon>Pirellulales</taxon>
        <taxon>Pirellulaceae</taxon>
        <taxon>Rhodopirellula</taxon>
    </lineage>
</organism>
<dbReference type="OrthoDB" id="245850at2"/>
<evidence type="ECO:0000313" key="2">
    <source>
        <dbReference type="EMBL" id="EMI24401.1"/>
    </source>
</evidence>